<reference evidence="4 5" key="1">
    <citation type="journal article" date="2018" name="PLoS ONE">
        <title>The draft genome of Kipferlia bialata reveals reductive genome evolution in fornicate parasites.</title>
        <authorList>
            <person name="Tanifuji G."/>
            <person name="Takabayashi S."/>
            <person name="Kume K."/>
            <person name="Takagi M."/>
            <person name="Nakayama T."/>
            <person name="Kamikawa R."/>
            <person name="Inagaki Y."/>
            <person name="Hashimoto T."/>
        </authorList>
    </citation>
    <scope>NUCLEOTIDE SEQUENCE [LARGE SCALE GENOMIC DNA]</scope>
    <source>
        <strain evidence="4">NY0173</strain>
    </source>
</reference>
<dbReference type="InterPro" id="IPR052124">
    <property type="entry name" value="Rab9_kelch_effector"/>
</dbReference>
<dbReference type="Pfam" id="PF01344">
    <property type="entry name" value="Kelch_1"/>
    <property type="match status" value="1"/>
</dbReference>
<dbReference type="OrthoDB" id="45365at2759"/>
<dbReference type="PANTHER" id="PTHR46647">
    <property type="entry name" value="RAB9 EFFECTOR PROTEIN WITH KELCH MOTIFS"/>
    <property type="match status" value="1"/>
</dbReference>
<name>A0A9K3GNV6_9EUKA</name>
<dbReference type="AlphaFoldDB" id="A0A9K3GNV6"/>
<evidence type="ECO:0000313" key="4">
    <source>
        <dbReference type="EMBL" id="GIQ90644.1"/>
    </source>
</evidence>
<gene>
    <name evidence="4" type="ORF">KIPB_013515</name>
</gene>
<sequence length="312" mass="34086">SWRQIQQRGKWPGVRHGPSAWALGGRLYIAGGHNGSSYSTDCWCFCPDTETWTQQASAPSQIGYSSTVVVGDTAHVLCGSPARTTHLTFTVSQGWHTEGTIPFNCYASGAVCVGTDIHVMGGQGHDTNVHVYDTQSKGWRQTGDLPVSTGYSRACYISPDTVLLHHEGQTVVGEDQRQKREAQAEAEREREAEAERQREADAERERQTTVSQLVALGVSTEDIPSGPISLVQYLPQAFAAIAACTCNSKAFDAFTPDALPALQSLIDRARSFDLSALSTHILCLKRYVPVARGLSPSLRALRQFLKEHPKEE</sequence>
<dbReference type="EMBL" id="BDIP01006464">
    <property type="protein sequence ID" value="GIQ90644.1"/>
    <property type="molecule type" value="Genomic_DNA"/>
</dbReference>
<dbReference type="SUPFAM" id="SSF117281">
    <property type="entry name" value="Kelch motif"/>
    <property type="match status" value="1"/>
</dbReference>
<feature type="region of interest" description="Disordered" evidence="3">
    <location>
        <begin position="168"/>
        <end position="207"/>
    </location>
</feature>
<feature type="non-terminal residue" evidence="4">
    <location>
        <position position="312"/>
    </location>
</feature>
<dbReference type="InterPro" id="IPR006652">
    <property type="entry name" value="Kelch_1"/>
</dbReference>
<feature type="non-terminal residue" evidence="4">
    <location>
        <position position="1"/>
    </location>
</feature>
<evidence type="ECO:0000313" key="5">
    <source>
        <dbReference type="Proteomes" id="UP000265618"/>
    </source>
</evidence>
<dbReference type="SMART" id="SM00612">
    <property type="entry name" value="Kelch"/>
    <property type="match status" value="2"/>
</dbReference>
<comment type="caution">
    <text evidence="4">The sequence shown here is derived from an EMBL/GenBank/DDBJ whole genome shotgun (WGS) entry which is preliminary data.</text>
</comment>
<protein>
    <submittedName>
        <fullName evidence="4">Uncharacterized protein</fullName>
    </submittedName>
</protein>
<dbReference type="InterPro" id="IPR015915">
    <property type="entry name" value="Kelch-typ_b-propeller"/>
</dbReference>
<accession>A0A9K3GNV6</accession>
<keyword evidence="1" id="KW-0880">Kelch repeat</keyword>
<keyword evidence="2" id="KW-0677">Repeat</keyword>
<evidence type="ECO:0000256" key="2">
    <source>
        <dbReference type="ARBA" id="ARBA00022737"/>
    </source>
</evidence>
<dbReference type="Gene3D" id="2.120.10.80">
    <property type="entry name" value="Kelch-type beta propeller"/>
    <property type="match status" value="2"/>
</dbReference>
<dbReference type="Proteomes" id="UP000265618">
    <property type="component" value="Unassembled WGS sequence"/>
</dbReference>
<evidence type="ECO:0000256" key="3">
    <source>
        <dbReference type="SAM" id="MobiDB-lite"/>
    </source>
</evidence>
<evidence type="ECO:0000256" key="1">
    <source>
        <dbReference type="ARBA" id="ARBA00022441"/>
    </source>
</evidence>
<keyword evidence="5" id="KW-1185">Reference proteome</keyword>
<dbReference type="PANTHER" id="PTHR46647:SF1">
    <property type="entry name" value="RAB9 EFFECTOR PROTEIN WITH KELCH MOTIFS"/>
    <property type="match status" value="1"/>
</dbReference>
<proteinExistence type="predicted"/>
<organism evidence="4 5">
    <name type="scientific">Kipferlia bialata</name>
    <dbReference type="NCBI Taxonomy" id="797122"/>
    <lineage>
        <taxon>Eukaryota</taxon>
        <taxon>Metamonada</taxon>
        <taxon>Carpediemonas-like organisms</taxon>
        <taxon>Kipferlia</taxon>
    </lineage>
</organism>